<dbReference type="EMBL" id="JAYWIO010000007">
    <property type="protein sequence ID" value="KAK7252169.1"/>
    <property type="molecule type" value="Genomic_DNA"/>
</dbReference>
<name>A0AAN9EAH8_CROPI</name>
<dbReference type="Proteomes" id="UP001372338">
    <property type="component" value="Unassembled WGS sequence"/>
</dbReference>
<evidence type="ECO:0000313" key="2">
    <source>
        <dbReference type="Proteomes" id="UP001372338"/>
    </source>
</evidence>
<evidence type="ECO:0000313" key="1">
    <source>
        <dbReference type="EMBL" id="KAK7252169.1"/>
    </source>
</evidence>
<proteinExistence type="predicted"/>
<gene>
    <name evidence="1" type="ORF">RIF29_35935</name>
</gene>
<keyword evidence="2" id="KW-1185">Reference proteome</keyword>
<reference evidence="1 2" key="1">
    <citation type="submission" date="2024-01" db="EMBL/GenBank/DDBJ databases">
        <title>The genomes of 5 underutilized Papilionoideae crops provide insights into root nodulation and disease resistanc.</title>
        <authorList>
            <person name="Yuan L."/>
        </authorList>
    </citation>
    <scope>NUCLEOTIDE SEQUENCE [LARGE SCALE GENOMIC DNA]</scope>
    <source>
        <strain evidence="1">ZHUSHIDOU_FW_LH</strain>
        <tissue evidence="1">Leaf</tissue>
    </source>
</reference>
<comment type="caution">
    <text evidence="1">The sequence shown here is derived from an EMBL/GenBank/DDBJ whole genome shotgun (WGS) entry which is preliminary data.</text>
</comment>
<protein>
    <submittedName>
        <fullName evidence="1">Uncharacterized protein</fullName>
    </submittedName>
</protein>
<organism evidence="1 2">
    <name type="scientific">Crotalaria pallida</name>
    <name type="common">Smooth rattlebox</name>
    <name type="synonym">Crotalaria striata</name>
    <dbReference type="NCBI Taxonomy" id="3830"/>
    <lineage>
        <taxon>Eukaryota</taxon>
        <taxon>Viridiplantae</taxon>
        <taxon>Streptophyta</taxon>
        <taxon>Embryophyta</taxon>
        <taxon>Tracheophyta</taxon>
        <taxon>Spermatophyta</taxon>
        <taxon>Magnoliopsida</taxon>
        <taxon>eudicotyledons</taxon>
        <taxon>Gunneridae</taxon>
        <taxon>Pentapetalae</taxon>
        <taxon>rosids</taxon>
        <taxon>fabids</taxon>
        <taxon>Fabales</taxon>
        <taxon>Fabaceae</taxon>
        <taxon>Papilionoideae</taxon>
        <taxon>50 kb inversion clade</taxon>
        <taxon>genistoids sensu lato</taxon>
        <taxon>core genistoids</taxon>
        <taxon>Crotalarieae</taxon>
        <taxon>Crotalaria</taxon>
    </lineage>
</organism>
<dbReference type="AlphaFoldDB" id="A0AAN9EAH8"/>
<accession>A0AAN9EAH8</accession>
<sequence length="109" mass="11808">MFANVMEGSIQQKLGGLSEQECLQTLLPVPSSARYSSDACSAPWEDYHILCFLSIAGVGTCISDVIPTHFTVQYGASVAMDCTMTNVSIVLLGLDLEDAMRKPHKILLI</sequence>